<dbReference type="AlphaFoldDB" id="A0A0F9G8A6"/>
<name>A0A0F9G8A6_9ZZZZ</name>
<gene>
    <name evidence="1" type="ORF">LCGC14_1859330</name>
</gene>
<dbReference type="EMBL" id="LAZR01018794">
    <property type="protein sequence ID" value="KKL94968.1"/>
    <property type="molecule type" value="Genomic_DNA"/>
</dbReference>
<proteinExistence type="predicted"/>
<reference evidence="1" key="1">
    <citation type="journal article" date="2015" name="Nature">
        <title>Complex archaea that bridge the gap between prokaryotes and eukaryotes.</title>
        <authorList>
            <person name="Spang A."/>
            <person name="Saw J.H."/>
            <person name="Jorgensen S.L."/>
            <person name="Zaremba-Niedzwiedzka K."/>
            <person name="Martijn J."/>
            <person name="Lind A.E."/>
            <person name="van Eijk R."/>
            <person name="Schleper C."/>
            <person name="Guy L."/>
            <person name="Ettema T.J."/>
        </authorList>
    </citation>
    <scope>NUCLEOTIDE SEQUENCE</scope>
</reference>
<accession>A0A0F9G8A6</accession>
<comment type="caution">
    <text evidence="1">The sequence shown here is derived from an EMBL/GenBank/DDBJ whole genome shotgun (WGS) entry which is preliminary data.</text>
</comment>
<sequence>MGKRLCLNPYLQLRNRANDLIPLKAAQIQRESIVGVRYPNLIEGVCRTLGLTPISIVVAASLPKRFRLQYIGRDGG</sequence>
<evidence type="ECO:0000313" key="1">
    <source>
        <dbReference type="EMBL" id="KKL94968.1"/>
    </source>
</evidence>
<organism evidence="1">
    <name type="scientific">marine sediment metagenome</name>
    <dbReference type="NCBI Taxonomy" id="412755"/>
    <lineage>
        <taxon>unclassified sequences</taxon>
        <taxon>metagenomes</taxon>
        <taxon>ecological metagenomes</taxon>
    </lineage>
</organism>
<protein>
    <submittedName>
        <fullName evidence="1">Uncharacterized protein</fullName>
    </submittedName>
</protein>